<evidence type="ECO:0000313" key="2">
    <source>
        <dbReference type="Proteomes" id="UP001060261"/>
    </source>
</evidence>
<dbReference type="EMBL" id="CP104213">
    <property type="protein sequence ID" value="UWX63922.1"/>
    <property type="molecule type" value="Genomic_DNA"/>
</dbReference>
<evidence type="ECO:0000313" key="1">
    <source>
        <dbReference type="EMBL" id="UWX63922.1"/>
    </source>
</evidence>
<gene>
    <name evidence="1" type="ORF">N0D28_14555</name>
</gene>
<reference evidence="1" key="1">
    <citation type="submission" date="2022-09" db="EMBL/GenBank/DDBJ databases">
        <title>genome sequence of Deinococcus rubellus.</title>
        <authorList>
            <person name="Srinivasan S."/>
        </authorList>
    </citation>
    <scope>NUCLEOTIDE SEQUENCE</scope>
    <source>
        <strain evidence="1">Ant6</strain>
    </source>
</reference>
<dbReference type="Gene3D" id="3.90.1680.10">
    <property type="entry name" value="SOS response associated peptidase-like"/>
    <property type="match status" value="1"/>
</dbReference>
<name>A0ABY5YHS2_9DEIO</name>
<accession>A0ABY5YHS2</accession>
<proteinExistence type="predicted"/>
<keyword evidence="2" id="KW-1185">Reference proteome</keyword>
<dbReference type="SUPFAM" id="SSF143081">
    <property type="entry name" value="BB1717-like"/>
    <property type="match status" value="1"/>
</dbReference>
<dbReference type="Proteomes" id="UP001060261">
    <property type="component" value="Chromosome"/>
</dbReference>
<protein>
    <submittedName>
        <fullName evidence="1">SOS response-associated peptidase</fullName>
    </submittedName>
</protein>
<sequence>MSTFYEWPIVDRKKRKTRLGRLDGSPLLVTGLWNRCELKEGMVKFCMLVTRPLICRACTARLMKRAKRP</sequence>
<dbReference type="InterPro" id="IPR036590">
    <property type="entry name" value="SRAP-like"/>
</dbReference>
<organism evidence="1 2">
    <name type="scientific">Deinococcus rubellus</name>
    <dbReference type="NCBI Taxonomy" id="1889240"/>
    <lineage>
        <taxon>Bacteria</taxon>
        <taxon>Thermotogati</taxon>
        <taxon>Deinococcota</taxon>
        <taxon>Deinococci</taxon>
        <taxon>Deinococcales</taxon>
        <taxon>Deinococcaceae</taxon>
        <taxon>Deinococcus</taxon>
    </lineage>
</organism>
<dbReference type="RefSeq" id="WP_260560201.1">
    <property type="nucleotide sequence ID" value="NZ_BAABEC010000122.1"/>
</dbReference>